<keyword evidence="3 5" id="KW-1133">Transmembrane helix</keyword>
<accession>A0A7X6DND9</accession>
<dbReference type="Proteomes" id="UP000534783">
    <property type="component" value="Unassembled WGS sequence"/>
</dbReference>
<evidence type="ECO:0000313" key="7">
    <source>
        <dbReference type="Proteomes" id="UP000534783"/>
    </source>
</evidence>
<dbReference type="NCBIfam" id="TIGR00945">
    <property type="entry name" value="tatC"/>
    <property type="match status" value="1"/>
</dbReference>
<keyword evidence="2 5" id="KW-0812">Transmembrane</keyword>
<evidence type="ECO:0000256" key="5">
    <source>
        <dbReference type="HAMAP-Rule" id="MF_00902"/>
    </source>
</evidence>
<keyword evidence="5" id="KW-1003">Cell membrane</keyword>
<comment type="subcellular location">
    <subcellularLocation>
        <location evidence="5">Cell membrane</location>
        <topology evidence="5">Multi-pass membrane protein</topology>
    </subcellularLocation>
    <subcellularLocation>
        <location evidence="1">Membrane</location>
        <topology evidence="1">Multi-pass membrane protein</topology>
    </subcellularLocation>
</comment>
<keyword evidence="5" id="KW-0811">Translocation</keyword>
<name>A0A7X6DND9_9BACT</name>
<organism evidence="6 7">
    <name type="scientific">Candidatus Manganitrophus noduliformans</name>
    <dbReference type="NCBI Taxonomy" id="2606439"/>
    <lineage>
        <taxon>Bacteria</taxon>
        <taxon>Pseudomonadati</taxon>
        <taxon>Nitrospirota</taxon>
        <taxon>Nitrospiria</taxon>
        <taxon>Candidatus Troglogloeales</taxon>
        <taxon>Candidatus Manganitrophaceae</taxon>
        <taxon>Candidatus Manganitrophus</taxon>
    </lineage>
</organism>
<keyword evidence="4 5" id="KW-0472">Membrane</keyword>
<evidence type="ECO:0000256" key="1">
    <source>
        <dbReference type="ARBA" id="ARBA00004141"/>
    </source>
</evidence>
<dbReference type="RefSeq" id="WP_168058634.1">
    <property type="nucleotide sequence ID" value="NZ_VTOW01000001.1"/>
</dbReference>
<comment type="similarity">
    <text evidence="5">Belongs to the TatC family.</text>
</comment>
<keyword evidence="7" id="KW-1185">Reference proteome</keyword>
<sequence>MKKPAGSKEGAGAEMPISGHLQELRSRLVRSVLIISLAFGAAFYFSDTLLFFLKRPLHAELIFLAPAEAFWADLKVSLFVGFLAALPVILYEIWQFVAPGLLPNERGYLFPFLIFATLLFFAGMAFCYLVALPLALDFLINYGVRSGITPQISVSMYIDFNLKFLFGFGLVFELPLAMLFLSRMGLMTPAFFSQNRKYAVLLSFLIAAILTPTPDIFNQCVMAIPLILLYEVGIVIVRIFGSVVSLRKEEPGGMSP</sequence>
<keyword evidence="5" id="KW-0653">Protein transport</keyword>
<feature type="transmembrane region" description="Helical" evidence="5">
    <location>
        <begin position="198"/>
        <end position="217"/>
    </location>
</feature>
<feature type="transmembrane region" description="Helical" evidence="5">
    <location>
        <begin position="32"/>
        <end position="53"/>
    </location>
</feature>
<feature type="transmembrane region" description="Helical" evidence="5">
    <location>
        <begin position="164"/>
        <end position="186"/>
    </location>
</feature>
<evidence type="ECO:0000256" key="2">
    <source>
        <dbReference type="ARBA" id="ARBA00022692"/>
    </source>
</evidence>
<reference evidence="6 7" key="1">
    <citation type="journal article" date="2020" name="Nature">
        <title>Bacterial chemolithoautotrophy via manganese oxidation.</title>
        <authorList>
            <person name="Yu H."/>
            <person name="Leadbetter J.R."/>
        </authorList>
    </citation>
    <scope>NUCLEOTIDE SEQUENCE [LARGE SCALE GENOMIC DNA]</scope>
    <source>
        <strain evidence="6 7">Mn-1</strain>
    </source>
</reference>
<evidence type="ECO:0000313" key="6">
    <source>
        <dbReference type="EMBL" id="NKE70379.1"/>
    </source>
</evidence>
<dbReference type="InterPro" id="IPR002033">
    <property type="entry name" value="TatC"/>
</dbReference>
<dbReference type="GO" id="GO:0043953">
    <property type="term" value="P:protein transport by the Tat complex"/>
    <property type="evidence" value="ECO:0007669"/>
    <property type="project" value="UniProtKB-UniRule"/>
</dbReference>
<comment type="function">
    <text evidence="5">Part of the twin-arginine translocation (Tat) system that transports large folded proteins containing a characteristic twin-arginine motif in their signal peptide across membranes.</text>
</comment>
<evidence type="ECO:0000256" key="3">
    <source>
        <dbReference type="ARBA" id="ARBA00022989"/>
    </source>
</evidence>
<feature type="transmembrane region" description="Helical" evidence="5">
    <location>
        <begin position="76"/>
        <end position="97"/>
    </location>
</feature>
<dbReference type="GO" id="GO:0065002">
    <property type="term" value="P:intracellular protein transmembrane transport"/>
    <property type="evidence" value="ECO:0007669"/>
    <property type="project" value="TreeGrafter"/>
</dbReference>
<proteinExistence type="inferred from homology"/>
<feature type="transmembrane region" description="Helical" evidence="5">
    <location>
        <begin position="223"/>
        <end position="246"/>
    </location>
</feature>
<dbReference type="PANTHER" id="PTHR30371:SF0">
    <property type="entry name" value="SEC-INDEPENDENT PROTEIN TRANSLOCASE PROTEIN TATC, CHLOROPLASTIC-RELATED"/>
    <property type="match status" value="1"/>
</dbReference>
<gene>
    <name evidence="5 6" type="primary">tatC</name>
    <name evidence="6" type="ORF">MNODULE_06460</name>
</gene>
<dbReference type="GO" id="GO:0009977">
    <property type="term" value="F:proton motive force dependent protein transmembrane transporter activity"/>
    <property type="evidence" value="ECO:0007669"/>
    <property type="project" value="TreeGrafter"/>
</dbReference>
<dbReference type="GO" id="GO:0033281">
    <property type="term" value="C:TAT protein transport complex"/>
    <property type="evidence" value="ECO:0007669"/>
    <property type="project" value="UniProtKB-UniRule"/>
</dbReference>
<dbReference type="PANTHER" id="PTHR30371">
    <property type="entry name" value="SEC-INDEPENDENT PROTEIN TRANSLOCASE PROTEIN TATC"/>
    <property type="match status" value="1"/>
</dbReference>
<dbReference type="AlphaFoldDB" id="A0A7X6DND9"/>
<comment type="caution">
    <text evidence="6">The sequence shown here is derived from an EMBL/GenBank/DDBJ whole genome shotgun (WGS) entry which is preliminary data.</text>
</comment>
<protein>
    <recommendedName>
        <fullName evidence="5">Sec-independent protein translocase protein TatC</fullName>
    </recommendedName>
</protein>
<dbReference type="PRINTS" id="PR01840">
    <property type="entry name" value="TATCFAMILY"/>
</dbReference>
<dbReference type="Pfam" id="PF00902">
    <property type="entry name" value="TatC"/>
    <property type="match status" value="1"/>
</dbReference>
<dbReference type="HAMAP" id="MF_00902">
    <property type="entry name" value="TatC"/>
    <property type="match status" value="1"/>
</dbReference>
<keyword evidence="5" id="KW-0813">Transport</keyword>
<dbReference type="EMBL" id="VTOW01000001">
    <property type="protein sequence ID" value="NKE70379.1"/>
    <property type="molecule type" value="Genomic_DNA"/>
</dbReference>
<evidence type="ECO:0000256" key="4">
    <source>
        <dbReference type="ARBA" id="ARBA00023136"/>
    </source>
</evidence>
<comment type="subunit">
    <text evidence="5">Forms a complex with TatA.</text>
</comment>
<feature type="transmembrane region" description="Helical" evidence="5">
    <location>
        <begin position="109"/>
        <end position="131"/>
    </location>
</feature>